<dbReference type="Pfam" id="PF00531">
    <property type="entry name" value="Death"/>
    <property type="match status" value="1"/>
</dbReference>
<protein>
    <recommendedName>
        <fullName evidence="2">Death domain-containing protein</fullName>
    </recommendedName>
</protein>
<organism evidence="3 4">
    <name type="scientific">Holothuria leucospilota</name>
    <name type="common">Black long sea cucumber</name>
    <name type="synonym">Mertensiothuria leucospilota</name>
    <dbReference type="NCBI Taxonomy" id="206669"/>
    <lineage>
        <taxon>Eukaryota</taxon>
        <taxon>Metazoa</taxon>
        <taxon>Echinodermata</taxon>
        <taxon>Eleutherozoa</taxon>
        <taxon>Echinozoa</taxon>
        <taxon>Holothuroidea</taxon>
        <taxon>Aspidochirotacea</taxon>
        <taxon>Aspidochirotida</taxon>
        <taxon>Holothuriidae</taxon>
        <taxon>Holothuria</taxon>
    </lineage>
</organism>
<keyword evidence="1" id="KW-0472">Membrane</keyword>
<keyword evidence="1" id="KW-0812">Transmembrane</keyword>
<dbReference type="AlphaFoldDB" id="A0A9Q0YQX5"/>
<dbReference type="Gene3D" id="1.10.533.10">
    <property type="entry name" value="Death Domain, Fas"/>
    <property type="match status" value="1"/>
</dbReference>
<dbReference type="Proteomes" id="UP001152320">
    <property type="component" value="Chromosome 18"/>
</dbReference>
<dbReference type="OrthoDB" id="10051937at2759"/>
<dbReference type="InterPro" id="IPR000488">
    <property type="entry name" value="Death_dom"/>
</dbReference>
<comment type="caution">
    <text evidence="3">The sequence shown here is derived from an EMBL/GenBank/DDBJ whole genome shotgun (WGS) entry which is preliminary data.</text>
</comment>
<evidence type="ECO:0000256" key="1">
    <source>
        <dbReference type="SAM" id="Phobius"/>
    </source>
</evidence>
<evidence type="ECO:0000259" key="2">
    <source>
        <dbReference type="Pfam" id="PF00531"/>
    </source>
</evidence>
<name>A0A9Q0YQX5_HOLLE</name>
<feature type="domain" description="Death" evidence="2">
    <location>
        <begin position="24"/>
        <end position="94"/>
    </location>
</feature>
<keyword evidence="1" id="KW-1133">Transmembrane helix</keyword>
<dbReference type="SUPFAM" id="SSF47986">
    <property type="entry name" value="DEATH domain"/>
    <property type="match status" value="1"/>
</dbReference>
<feature type="transmembrane region" description="Helical" evidence="1">
    <location>
        <begin position="314"/>
        <end position="333"/>
    </location>
</feature>
<proteinExistence type="predicted"/>
<keyword evidence="4" id="KW-1185">Reference proteome</keyword>
<sequence length="400" mass="46273">MKFHRLADFEVRRLPGFFKLSVNLSTLLDPEQPLGNDFRLVLEYLGFYPPEISFLASRYPRPTLEALKSWRGSTAELVEAFRLSEREDAINCLRVWLGQLAGYGRNVKDLTGPENKAVGQWSNGNSYRLLPSLASHFPSIEELLEQRYQPKETKRQTSDSFVIKEEECRVRRTSEYLCNTFTSFVTNCFVIPKDATWLTSSTVYVNNFARVYCFILILVNLVDCVCSSKHCPSYWLELIISLLPVMESFYVDKHIDSYKSAMKRLVECESEVCKLQNILERSVSRQTYDDLQSAKTLYETCLNEVQPKYTDLRLCVFSTLFVESFIATVLILRSLLFDTLQTFHERLGNGFTAIAYSLLIVDCFYNAMVVLLYYGDSTPRTVLRKDRFRHRQGVRGCVVE</sequence>
<dbReference type="InterPro" id="IPR011029">
    <property type="entry name" value="DEATH-like_dom_sf"/>
</dbReference>
<dbReference type="GO" id="GO:0007165">
    <property type="term" value="P:signal transduction"/>
    <property type="evidence" value="ECO:0007669"/>
    <property type="project" value="InterPro"/>
</dbReference>
<dbReference type="EMBL" id="JAIZAY010000018">
    <property type="protein sequence ID" value="KAJ8024974.1"/>
    <property type="molecule type" value="Genomic_DNA"/>
</dbReference>
<evidence type="ECO:0000313" key="3">
    <source>
        <dbReference type="EMBL" id="KAJ8024974.1"/>
    </source>
</evidence>
<evidence type="ECO:0000313" key="4">
    <source>
        <dbReference type="Proteomes" id="UP001152320"/>
    </source>
</evidence>
<feature type="transmembrane region" description="Helical" evidence="1">
    <location>
        <begin position="353"/>
        <end position="375"/>
    </location>
</feature>
<gene>
    <name evidence="3" type="ORF">HOLleu_35047</name>
</gene>
<accession>A0A9Q0YQX5</accession>
<reference evidence="3" key="1">
    <citation type="submission" date="2021-10" db="EMBL/GenBank/DDBJ databases">
        <title>Tropical sea cucumber genome reveals ecological adaptation and Cuvierian tubules defense mechanism.</title>
        <authorList>
            <person name="Chen T."/>
        </authorList>
    </citation>
    <scope>NUCLEOTIDE SEQUENCE</scope>
    <source>
        <strain evidence="3">Nanhai2018</strain>
        <tissue evidence="3">Muscle</tissue>
    </source>
</reference>